<dbReference type="EMBL" id="VOKX01000095">
    <property type="protein sequence ID" value="KAB7837590.1"/>
    <property type="molecule type" value="Genomic_DNA"/>
</dbReference>
<keyword evidence="3" id="KW-1185">Reference proteome</keyword>
<evidence type="ECO:0000259" key="1">
    <source>
        <dbReference type="PROSITE" id="PS50943"/>
    </source>
</evidence>
<dbReference type="Gene3D" id="1.10.260.40">
    <property type="entry name" value="lambda repressor-like DNA-binding domains"/>
    <property type="match status" value="1"/>
</dbReference>
<sequence length="278" mass="30793">MAKVDGESRYCQPKFGWRFFGRELKRRREAAKLSQDELGRRVICSGSYIGQFEKALRKPQLEIAVRLDAALGTDGLFEHMCRELINNAPYDDCFAEAAYLEGLAAAIRDYAPTFVPGLLQTAAYARAVFLGAHPFAAEEDIETRVANRLARAHVLRDPTKPLLWALLDESVIRRKIGGAAVMHEQLTHIATLVRRRRIVLEVLPFDAGSPVLDGVLTLMAFEDAPPVAYSEGHRSGNLLDDPSLVDECERSYDFATAVALSPAESLSLITSVAEEYAQ</sequence>
<dbReference type="RefSeq" id="WP_152264812.1">
    <property type="nucleotide sequence ID" value="NZ_VOKX01000095.1"/>
</dbReference>
<proteinExistence type="predicted"/>
<gene>
    <name evidence="2" type="ORF">FRZ00_23020</name>
</gene>
<dbReference type="InterPro" id="IPR010982">
    <property type="entry name" value="Lambda_DNA-bd_dom_sf"/>
</dbReference>
<dbReference type="Pfam" id="PF13560">
    <property type="entry name" value="HTH_31"/>
    <property type="match status" value="1"/>
</dbReference>
<dbReference type="InterPro" id="IPR001387">
    <property type="entry name" value="Cro/C1-type_HTH"/>
</dbReference>
<accession>A0A5N5W3C1</accession>
<dbReference type="SUPFAM" id="SSF47413">
    <property type="entry name" value="lambda repressor-like DNA-binding domains"/>
    <property type="match status" value="1"/>
</dbReference>
<dbReference type="GO" id="GO:0003677">
    <property type="term" value="F:DNA binding"/>
    <property type="evidence" value="ECO:0007669"/>
    <property type="project" value="InterPro"/>
</dbReference>
<dbReference type="Proteomes" id="UP000327000">
    <property type="component" value="Unassembled WGS sequence"/>
</dbReference>
<dbReference type="OrthoDB" id="2897536at2"/>
<reference evidence="2 3" key="1">
    <citation type="journal article" date="2019" name="Microb. Cell Fact.">
        <title>Exploring novel herbicidin analogues by transcriptional regulator overexpression and MS/MS molecular networking.</title>
        <authorList>
            <person name="Shi Y."/>
            <person name="Gu R."/>
            <person name="Li Y."/>
            <person name="Wang X."/>
            <person name="Ren W."/>
            <person name="Li X."/>
            <person name="Wang L."/>
            <person name="Xie Y."/>
            <person name="Hong B."/>
        </authorList>
    </citation>
    <scope>NUCLEOTIDE SEQUENCE [LARGE SCALE GENOMIC DNA]</scope>
    <source>
        <strain evidence="2 3">US-43</strain>
    </source>
</reference>
<evidence type="ECO:0000313" key="2">
    <source>
        <dbReference type="EMBL" id="KAB7837590.1"/>
    </source>
</evidence>
<name>A0A5N5W3C1_STRMB</name>
<dbReference type="CDD" id="cd00093">
    <property type="entry name" value="HTH_XRE"/>
    <property type="match status" value="1"/>
</dbReference>
<dbReference type="Pfam" id="PF19054">
    <property type="entry name" value="DUF5753"/>
    <property type="match status" value="1"/>
</dbReference>
<feature type="domain" description="HTH cro/C1-type" evidence="1">
    <location>
        <begin position="24"/>
        <end position="76"/>
    </location>
</feature>
<dbReference type="SMART" id="SM00530">
    <property type="entry name" value="HTH_XRE"/>
    <property type="match status" value="1"/>
</dbReference>
<protein>
    <submittedName>
        <fullName evidence="2">Helix-turn-helix domain-containing protein</fullName>
    </submittedName>
</protein>
<organism evidence="2 3">
    <name type="scientific">Streptomyces mobaraensis</name>
    <name type="common">Streptoverticillium mobaraense</name>
    <dbReference type="NCBI Taxonomy" id="35621"/>
    <lineage>
        <taxon>Bacteria</taxon>
        <taxon>Bacillati</taxon>
        <taxon>Actinomycetota</taxon>
        <taxon>Actinomycetes</taxon>
        <taxon>Kitasatosporales</taxon>
        <taxon>Streptomycetaceae</taxon>
        <taxon>Streptomyces</taxon>
    </lineage>
</organism>
<evidence type="ECO:0000313" key="3">
    <source>
        <dbReference type="Proteomes" id="UP000327000"/>
    </source>
</evidence>
<comment type="caution">
    <text evidence="2">The sequence shown here is derived from an EMBL/GenBank/DDBJ whole genome shotgun (WGS) entry which is preliminary data.</text>
</comment>
<dbReference type="AlphaFoldDB" id="A0A5N5W3C1"/>
<dbReference type="InterPro" id="IPR043917">
    <property type="entry name" value="DUF5753"/>
</dbReference>
<dbReference type="PROSITE" id="PS50943">
    <property type="entry name" value="HTH_CROC1"/>
    <property type="match status" value="1"/>
</dbReference>